<name>A0A4Q1CP67_9BACT</name>
<evidence type="ECO:0000259" key="7">
    <source>
        <dbReference type="PROSITE" id="PS51007"/>
    </source>
</evidence>
<feature type="region of interest" description="Disordered" evidence="5">
    <location>
        <begin position="308"/>
        <end position="343"/>
    </location>
</feature>
<dbReference type="PROSITE" id="PS51007">
    <property type="entry name" value="CYTC"/>
    <property type="match status" value="1"/>
</dbReference>
<dbReference type="Gene3D" id="6.10.280.130">
    <property type="match status" value="1"/>
</dbReference>
<dbReference type="InterPro" id="IPR032858">
    <property type="entry name" value="CcoP_N"/>
</dbReference>
<proteinExistence type="predicted"/>
<dbReference type="SUPFAM" id="SSF46626">
    <property type="entry name" value="Cytochrome c"/>
    <property type="match status" value="1"/>
</dbReference>
<dbReference type="InterPro" id="IPR009056">
    <property type="entry name" value="Cyt_c-like_dom"/>
</dbReference>
<feature type="transmembrane region" description="Helical" evidence="6">
    <location>
        <begin position="6"/>
        <end position="27"/>
    </location>
</feature>
<dbReference type="InterPro" id="IPR038414">
    <property type="entry name" value="CcoP_N_sf"/>
</dbReference>
<evidence type="ECO:0000313" key="9">
    <source>
        <dbReference type="Proteomes" id="UP000290204"/>
    </source>
</evidence>
<dbReference type="InterPro" id="IPR050597">
    <property type="entry name" value="Cytochrome_c_Oxidase_Subunit"/>
</dbReference>
<gene>
    <name evidence="8" type="ORF">ESA94_06535</name>
</gene>
<feature type="transmembrane region" description="Helical" evidence="6">
    <location>
        <begin position="78"/>
        <end position="99"/>
    </location>
</feature>
<evidence type="ECO:0000256" key="1">
    <source>
        <dbReference type="ARBA" id="ARBA00022617"/>
    </source>
</evidence>
<feature type="domain" description="Cytochrome c" evidence="7">
    <location>
        <begin position="229"/>
        <end position="308"/>
    </location>
</feature>
<evidence type="ECO:0000256" key="3">
    <source>
        <dbReference type="ARBA" id="ARBA00023004"/>
    </source>
</evidence>
<dbReference type="EMBL" id="SDHW01000001">
    <property type="protein sequence ID" value="RXK62906.1"/>
    <property type="molecule type" value="Genomic_DNA"/>
</dbReference>
<dbReference type="OrthoDB" id="9811281at2"/>
<comment type="caution">
    <text evidence="8">The sequence shown here is derived from an EMBL/GenBank/DDBJ whole genome shotgun (WGS) entry which is preliminary data.</text>
</comment>
<feature type="transmembrane region" description="Helical" evidence="6">
    <location>
        <begin position="39"/>
        <end position="58"/>
    </location>
</feature>
<keyword evidence="6" id="KW-1133">Transmembrane helix</keyword>
<evidence type="ECO:0000256" key="6">
    <source>
        <dbReference type="SAM" id="Phobius"/>
    </source>
</evidence>
<keyword evidence="6" id="KW-0472">Membrane</keyword>
<evidence type="ECO:0000256" key="2">
    <source>
        <dbReference type="ARBA" id="ARBA00022723"/>
    </source>
</evidence>
<feature type="compositionally biased region" description="Basic and acidic residues" evidence="5">
    <location>
        <begin position="315"/>
        <end position="324"/>
    </location>
</feature>
<keyword evidence="1 4" id="KW-0349">Heme</keyword>
<evidence type="ECO:0000256" key="4">
    <source>
        <dbReference type="PROSITE-ProRule" id="PRU00433"/>
    </source>
</evidence>
<keyword evidence="2 4" id="KW-0479">Metal-binding</keyword>
<dbReference type="GO" id="GO:0046872">
    <property type="term" value="F:metal ion binding"/>
    <property type="evidence" value="ECO:0007669"/>
    <property type="project" value="UniProtKB-KW"/>
</dbReference>
<evidence type="ECO:0000256" key="5">
    <source>
        <dbReference type="SAM" id="MobiDB-lite"/>
    </source>
</evidence>
<keyword evidence="9" id="KW-1185">Reference proteome</keyword>
<dbReference type="Pfam" id="PF13442">
    <property type="entry name" value="Cytochrome_CBB3"/>
    <property type="match status" value="1"/>
</dbReference>
<dbReference type="InterPro" id="IPR036909">
    <property type="entry name" value="Cyt_c-like_dom_sf"/>
</dbReference>
<dbReference type="GO" id="GO:0009055">
    <property type="term" value="F:electron transfer activity"/>
    <property type="evidence" value="ECO:0007669"/>
    <property type="project" value="InterPro"/>
</dbReference>
<dbReference type="Gene3D" id="1.10.760.10">
    <property type="entry name" value="Cytochrome c-like domain"/>
    <property type="match status" value="1"/>
</dbReference>
<accession>A0A4Q1CP67</accession>
<dbReference type="PANTHER" id="PTHR33751">
    <property type="entry name" value="CBB3-TYPE CYTOCHROME C OXIDASE SUBUNIT FIXP"/>
    <property type="match status" value="1"/>
</dbReference>
<keyword evidence="6" id="KW-0812">Transmembrane</keyword>
<feature type="transmembrane region" description="Helical" evidence="6">
    <location>
        <begin position="163"/>
        <end position="180"/>
    </location>
</feature>
<reference evidence="8 9" key="1">
    <citation type="submission" date="2019-01" db="EMBL/GenBank/DDBJ databases">
        <title>Lacibacter sp. strain TTM-7.</title>
        <authorList>
            <person name="Chen W.-M."/>
        </authorList>
    </citation>
    <scope>NUCLEOTIDE SEQUENCE [LARGE SCALE GENOMIC DNA]</scope>
    <source>
        <strain evidence="8 9">TTM-7</strain>
    </source>
</reference>
<protein>
    <submittedName>
        <fullName evidence="8">C-type cytochrome</fullName>
    </submittedName>
</protein>
<organism evidence="8 9">
    <name type="scientific">Lacibacter luteus</name>
    <dbReference type="NCBI Taxonomy" id="2508719"/>
    <lineage>
        <taxon>Bacteria</taxon>
        <taxon>Pseudomonadati</taxon>
        <taxon>Bacteroidota</taxon>
        <taxon>Chitinophagia</taxon>
        <taxon>Chitinophagales</taxon>
        <taxon>Chitinophagaceae</taxon>
        <taxon>Lacibacter</taxon>
    </lineage>
</organism>
<keyword evidence="3 4" id="KW-0408">Iron</keyword>
<dbReference type="Proteomes" id="UP000290204">
    <property type="component" value="Unassembled WGS sequence"/>
</dbReference>
<dbReference type="Pfam" id="PF14715">
    <property type="entry name" value="FixP_N"/>
    <property type="match status" value="1"/>
</dbReference>
<sequence>MLLISLVLLLVIALLANVVLGTAKLHFDKQKKSGTAAKIVSILLLFLAPSILHAQNAAAEAVAPAGPSSIGGLTPLTFWVLAGVIAVELLVIIVMGLFVQRFLAKEKIAVAAEEGIAVKTKPSGFKVWWDKLNSFKPMEQEANIVLDHNYDGIRELDNRLPPWWLYGFYVTIIIGGIYLWRYHVSETAPLSKQEFEIAMKKADEEKAAYLAKAANNVDENTVTLMKEVTALDAGKAAFVQMCAACHGKAGEGSVGPNLTDDYWLHGGSINDVFKTIKYGWPEKGMKAWQDDFSPVQIAQIASYIKSLNGTNPPNGKEKQGDLYKENGAAPATDSTAKKEVVIK</sequence>
<evidence type="ECO:0000313" key="8">
    <source>
        <dbReference type="EMBL" id="RXK62906.1"/>
    </source>
</evidence>
<dbReference type="PANTHER" id="PTHR33751:SF1">
    <property type="entry name" value="CBB3-TYPE CYTOCHROME C OXIDASE SUBUNIT FIXP"/>
    <property type="match status" value="1"/>
</dbReference>
<dbReference type="AlphaFoldDB" id="A0A4Q1CP67"/>
<dbReference type="GO" id="GO:0020037">
    <property type="term" value="F:heme binding"/>
    <property type="evidence" value="ECO:0007669"/>
    <property type="project" value="InterPro"/>
</dbReference>